<dbReference type="SUPFAM" id="SSF50475">
    <property type="entry name" value="FMN-binding split barrel"/>
    <property type="match status" value="1"/>
</dbReference>
<protein>
    <submittedName>
        <fullName evidence="2">Pyridoxamine 5'-phosphate oxidase</fullName>
    </submittedName>
</protein>
<dbReference type="EMBL" id="FXXP01000002">
    <property type="protein sequence ID" value="SMX29291.1"/>
    <property type="molecule type" value="Genomic_DNA"/>
</dbReference>
<name>A0A238JF29_9RHOB</name>
<dbReference type="Pfam" id="PF01243">
    <property type="entry name" value="PNPOx_N"/>
    <property type="match status" value="1"/>
</dbReference>
<evidence type="ECO:0000313" key="2">
    <source>
        <dbReference type="EMBL" id="SMX29291.1"/>
    </source>
</evidence>
<evidence type="ECO:0000259" key="1">
    <source>
        <dbReference type="Pfam" id="PF01243"/>
    </source>
</evidence>
<dbReference type="InterPro" id="IPR012349">
    <property type="entry name" value="Split_barrel_FMN-bd"/>
</dbReference>
<feature type="domain" description="Pyridoxamine 5'-phosphate oxidase N-terminal" evidence="1">
    <location>
        <begin position="39"/>
        <end position="154"/>
    </location>
</feature>
<dbReference type="RefSeq" id="WP_099247200.1">
    <property type="nucleotide sequence ID" value="NZ_FXXP01000002.1"/>
</dbReference>
<dbReference type="PANTHER" id="PTHR42815">
    <property type="entry name" value="FAD-BINDING, PUTATIVE (AFU_ORTHOLOGUE AFUA_6G07600)-RELATED"/>
    <property type="match status" value="1"/>
</dbReference>
<dbReference type="Proteomes" id="UP000225972">
    <property type="component" value="Unassembled WGS sequence"/>
</dbReference>
<proteinExistence type="predicted"/>
<gene>
    <name evidence="2" type="ORF">TRP8649_03424</name>
</gene>
<dbReference type="InterPro" id="IPR011576">
    <property type="entry name" value="Pyridox_Oxase_N"/>
</dbReference>
<organism evidence="2 3">
    <name type="scientific">Pelagimonas phthalicica</name>
    <dbReference type="NCBI Taxonomy" id="1037362"/>
    <lineage>
        <taxon>Bacteria</taxon>
        <taxon>Pseudomonadati</taxon>
        <taxon>Pseudomonadota</taxon>
        <taxon>Alphaproteobacteria</taxon>
        <taxon>Rhodobacterales</taxon>
        <taxon>Roseobacteraceae</taxon>
        <taxon>Pelagimonas</taxon>
    </lineage>
</organism>
<accession>A0A238JF29</accession>
<dbReference type="OrthoDB" id="9790331at2"/>
<evidence type="ECO:0000313" key="3">
    <source>
        <dbReference type="Proteomes" id="UP000225972"/>
    </source>
</evidence>
<keyword evidence="3" id="KW-1185">Reference proteome</keyword>
<dbReference type="PANTHER" id="PTHR42815:SF2">
    <property type="entry name" value="FAD-BINDING, PUTATIVE (AFU_ORTHOLOGUE AFUA_6G07600)-RELATED"/>
    <property type="match status" value="1"/>
</dbReference>
<sequence>MQTFGELMFTQDVRAEQETRGSADHYARPYRELTIGPREQEFIETRTSFYMGTVNSDGWPYVQHRGGEAGFLKVVDDTTLAFADYPGNRQYVSTGNLAGDSRVSLFLMDYPRRARLKILARAEVVEASDEPELTATLAAPNDRPVEKIFKLTVAALDWNCPKYITPRFDEEEIEAMLGPRMRSMAERIRELEAKLQDAGLN</sequence>
<reference evidence="3" key="1">
    <citation type="submission" date="2017-05" db="EMBL/GenBank/DDBJ databases">
        <authorList>
            <person name="Rodrigo-Torres L."/>
            <person name="Arahal R. D."/>
            <person name="Lucena T."/>
        </authorList>
    </citation>
    <scope>NUCLEOTIDE SEQUENCE [LARGE SCALE GENOMIC DNA]</scope>
    <source>
        <strain evidence="3">CECT 8649</strain>
    </source>
</reference>
<dbReference type="Gene3D" id="2.30.110.10">
    <property type="entry name" value="Electron Transport, Fmn-binding Protein, Chain A"/>
    <property type="match status" value="1"/>
</dbReference>
<dbReference type="AlphaFoldDB" id="A0A238JF29"/>